<gene>
    <name evidence="2" type="ORF">QBC38DRAFT_457803</name>
</gene>
<evidence type="ECO:0000256" key="1">
    <source>
        <dbReference type="SAM" id="MobiDB-lite"/>
    </source>
</evidence>
<comment type="caution">
    <text evidence="2">The sequence shown here is derived from an EMBL/GenBank/DDBJ whole genome shotgun (WGS) entry which is preliminary data.</text>
</comment>
<feature type="region of interest" description="Disordered" evidence="1">
    <location>
        <begin position="1"/>
        <end position="30"/>
    </location>
</feature>
<sequence>MERIQSQPTKPSTMKPSQPSTASTTTTNTDCNSLGRLYHKLPNEVRVMIWEYIAADNLIPQIYGDPWFSLPPLRREYDPRFFW</sequence>
<organism evidence="2 3">
    <name type="scientific">Podospora fimiseda</name>
    <dbReference type="NCBI Taxonomy" id="252190"/>
    <lineage>
        <taxon>Eukaryota</taxon>
        <taxon>Fungi</taxon>
        <taxon>Dikarya</taxon>
        <taxon>Ascomycota</taxon>
        <taxon>Pezizomycotina</taxon>
        <taxon>Sordariomycetes</taxon>
        <taxon>Sordariomycetidae</taxon>
        <taxon>Sordariales</taxon>
        <taxon>Podosporaceae</taxon>
        <taxon>Podospora</taxon>
    </lineage>
</organism>
<feature type="compositionally biased region" description="Polar residues" evidence="1">
    <location>
        <begin position="1"/>
        <end position="19"/>
    </location>
</feature>
<name>A0AAN7GUX4_9PEZI</name>
<keyword evidence="3" id="KW-1185">Reference proteome</keyword>
<accession>A0AAN7GUX4</accession>
<reference evidence="2" key="1">
    <citation type="journal article" date="2023" name="Mol. Phylogenet. Evol.">
        <title>Genome-scale phylogeny and comparative genomics of the fungal order Sordariales.</title>
        <authorList>
            <person name="Hensen N."/>
            <person name="Bonometti L."/>
            <person name="Westerberg I."/>
            <person name="Brannstrom I.O."/>
            <person name="Guillou S."/>
            <person name="Cros-Aarteil S."/>
            <person name="Calhoun S."/>
            <person name="Haridas S."/>
            <person name="Kuo A."/>
            <person name="Mondo S."/>
            <person name="Pangilinan J."/>
            <person name="Riley R."/>
            <person name="LaButti K."/>
            <person name="Andreopoulos B."/>
            <person name="Lipzen A."/>
            <person name="Chen C."/>
            <person name="Yan M."/>
            <person name="Daum C."/>
            <person name="Ng V."/>
            <person name="Clum A."/>
            <person name="Steindorff A."/>
            <person name="Ohm R.A."/>
            <person name="Martin F."/>
            <person name="Silar P."/>
            <person name="Natvig D.O."/>
            <person name="Lalanne C."/>
            <person name="Gautier V."/>
            <person name="Ament-Velasquez S.L."/>
            <person name="Kruys A."/>
            <person name="Hutchinson M.I."/>
            <person name="Powell A.J."/>
            <person name="Barry K."/>
            <person name="Miller A.N."/>
            <person name="Grigoriev I.V."/>
            <person name="Debuchy R."/>
            <person name="Gladieux P."/>
            <person name="Hiltunen Thoren M."/>
            <person name="Johannesson H."/>
        </authorList>
    </citation>
    <scope>NUCLEOTIDE SEQUENCE</scope>
    <source>
        <strain evidence="2">CBS 990.96</strain>
    </source>
</reference>
<protein>
    <submittedName>
        <fullName evidence="2">Uncharacterized protein</fullName>
    </submittedName>
</protein>
<proteinExistence type="predicted"/>
<dbReference type="Proteomes" id="UP001301958">
    <property type="component" value="Unassembled WGS sequence"/>
</dbReference>
<dbReference type="EMBL" id="MU865380">
    <property type="protein sequence ID" value="KAK4224898.1"/>
    <property type="molecule type" value="Genomic_DNA"/>
</dbReference>
<dbReference type="AlphaFoldDB" id="A0AAN7GUX4"/>
<feature type="compositionally biased region" description="Low complexity" evidence="1">
    <location>
        <begin position="20"/>
        <end position="29"/>
    </location>
</feature>
<evidence type="ECO:0000313" key="3">
    <source>
        <dbReference type="Proteomes" id="UP001301958"/>
    </source>
</evidence>
<reference evidence="2" key="2">
    <citation type="submission" date="2023-05" db="EMBL/GenBank/DDBJ databases">
        <authorList>
            <consortium name="Lawrence Berkeley National Laboratory"/>
            <person name="Steindorff A."/>
            <person name="Hensen N."/>
            <person name="Bonometti L."/>
            <person name="Westerberg I."/>
            <person name="Brannstrom I.O."/>
            <person name="Guillou S."/>
            <person name="Cros-Aarteil S."/>
            <person name="Calhoun S."/>
            <person name="Haridas S."/>
            <person name="Kuo A."/>
            <person name="Mondo S."/>
            <person name="Pangilinan J."/>
            <person name="Riley R."/>
            <person name="Labutti K."/>
            <person name="Andreopoulos B."/>
            <person name="Lipzen A."/>
            <person name="Chen C."/>
            <person name="Yanf M."/>
            <person name="Daum C."/>
            <person name="Ng V."/>
            <person name="Clum A."/>
            <person name="Ohm R."/>
            <person name="Martin F."/>
            <person name="Silar P."/>
            <person name="Natvig D."/>
            <person name="Lalanne C."/>
            <person name="Gautier V."/>
            <person name="Ament-Velasquez S.L."/>
            <person name="Kruys A."/>
            <person name="Hutchinson M.I."/>
            <person name="Powell A.J."/>
            <person name="Barry K."/>
            <person name="Miller A.N."/>
            <person name="Grigoriev I.V."/>
            <person name="Debuchy R."/>
            <person name="Gladieux P."/>
            <person name="Thoren M.H."/>
            <person name="Johannesson H."/>
        </authorList>
    </citation>
    <scope>NUCLEOTIDE SEQUENCE</scope>
    <source>
        <strain evidence="2">CBS 990.96</strain>
    </source>
</reference>
<evidence type="ECO:0000313" key="2">
    <source>
        <dbReference type="EMBL" id="KAK4224898.1"/>
    </source>
</evidence>